<sequence length="407" mass="45344">MMVAMLLRCRLHPPLMSYICLLCPASFTFCHLLSSLPPTQSPIPHVPAAAGAHRGCRRRDPPPPPAGRPRVPRPRRPRLQPWRRILSDPAFPRRYRAFHRAPPLLGFLLNRRERDPDPEFVPTAAASPVSSPEFDCDRLWTLDCRHGRVLFHSIEPTALVVWDPITGGHHYFPEPAHPFSGYAAAVLCAVDGCDHLDCHRGPFLVVFVSADHYDNVTRASLYSSETGAWSYEPACPDFMCDIKRTPCLLAGDALYFMTGLALCLVKFDLAQRDLSAIHMPEEYHYSLLGTVMTAEGGRLGLAGIEEHNLHLWSWQAGADDIEDWVHRAIDINSLLPVTALTTSPRLVGFTEGSNTVLMNTYVGAFAIELNSMKVRKIGETGLCYSILPYMSFYTPGLSRVLACDLES</sequence>
<gene>
    <name evidence="4" type="primary">gb12112</name>
    <name evidence="4" type="ORF">PR202_gb12112</name>
</gene>
<dbReference type="InterPro" id="IPR056594">
    <property type="entry name" value="AT5G49610-like_b-prop"/>
</dbReference>
<feature type="signal peptide" evidence="2">
    <location>
        <begin position="1"/>
        <end position="30"/>
    </location>
</feature>
<dbReference type="Pfam" id="PF23635">
    <property type="entry name" value="Beta-prop_AT5G49610-like"/>
    <property type="match status" value="1"/>
</dbReference>
<feature type="region of interest" description="Disordered" evidence="1">
    <location>
        <begin position="43"/>
        <end position="79"/>
    </location>
</feature>
<comment type="caution">
    <text evidence="4">The sequence shown here is derived from an EMBL/GenBank/DDBJ whole genome shotgun (WGS) entry which is preliminary data.</text>
</comment>
<dbReference type="EMBL" id="BQKI01000077">
    <property type="protein sequence ID" value="GJN24374.1"/>
    <property type="molecule type" value="Genomic_DNA"/>
</dbReference>
<dbReference type="Proteomes" id="UP001054889">
    <property type="component" value="Unassembled WGS sequence"/>
</dbReference>
<dbReference type="PANTHER" id="PTHR32133">
    <property type="entry name" value="OS07G0120400 PROTEIN"/>
    <property type="match status" value="1"/>
</dbReference>
<dbReference type="PANTHER" id="PTHR32133:SF408">
    <property type="entry name" value="OS07G0120400 PROTEIN"/>
    <property type="match status" value="1"/>
</dbReference>
<evidence type="ECO:0000313" key="5">
    <source>
        <dbReference type="Proteomes" id="UP001054889"/>
    </source>
</evidence>
<evidence type="ECO:0000259" key="3">
    <source>
        <dbReference type="Pfam" id="PF23635"/>
    </source>
</evidence>
<proteinExistence type="predicted"/>
<keyword evidence="5" id="KW-1185">Reference proteome</keyword>
<reference evidence="4" key="1">
    <citation type="journal article" date="2018" name="DNA Res.">
        <title>Multiple hybrid de novo genome assembly of finger millet, an orphan allotetraploid crop.</title>
        <authorList>
            <person name="Hatakeyama M."/>
            <person name="Aluri S."/>
            <person name="Balachadran M.T."/>
            <person name="Sivarajan S.R."/>
            <person name="Patrignani A."/>
            <person name="Gruter S."/>
            <person name="Poveda L."/>
            <person name="Shimizu-Inatsugi R."/>
            <person name="Baeten J."/>
            <person name="Francoijs K.J."/>
            <person name="Nataraja K.N."/>
            <person name="Reddy Y.A.N."/>
            <person name="Phadnis S."/>
            <person name="Ravikumar R.L."/>
            <person name="Schlapbach R."/>
            <person name="Sreeman S.M."/>
            <person name="Shimizu K.K."/>
        </authorList>
    </citation>
    <scope>NUCLEOTIDE SEQUENCE</scope>
</reference>
<evidence type="ECO:0000313" key="4">
    <source>
        <dbReference type="EMBL" id="GJN24374.1"/>
    </source>
</evidence>
<dbReference type="AlphaFoldDB" id="A0AAV5ELY4"/>
<keyword evidence="2" id="KW-0732">Signal</keyword>
<accession>A0AAV5ELY4</accession>
<organism evidence="4 5">
    <name type="scientific">Eleusine coracana subsp. coracana</name>
    <dbReference type="NCBI Taxonomy" id="191504"/>
    <lineage>
        <taxon>Eukaryota</taxon>
        <taxon>Viridiplantae</taxon>
        <taxon>Streptophyta</taxon>
        <taxon>Embryophyta</taxon>
        <taxon>Tracheophyta</taxon>
        <taxon>Spermatophyta</taxon>
        <taxon>Magnoliopsida</taxon>
        <taxon>Liliopsida</taxon>
        <taxon>Poales</taxon>
        <taxon>Poaceae</taxon>
        <taxon>PACMAD clade</taxon>
        <taxon>Chloridoideae</taxon>
        <taxon>Cynodonteae</taxon>
        <taxon>Eleusininae</taxon>
        <taxon>Eleusine</taxon>
    </lineage>
</organism>
<protein>
    <recommendedName>
        <fullName evidence="3">F-box protein AT5G49610-like beta-propeller domain-containing protein</fullName>
    </recommendedName>
</protein>
<name>A0AAV5ELY4_ELECO</name>
<feature type="domain" description="F-box protein AT5G49610-like beta-propeller" evidence="3">
    <location>
        <begin position="142"/>
        <end position="395"/>
    </location>
</feature>
<reference evidence="4" key="2">
    <citation type="submission" date="2021-12" db="EMBL/GenBank/DDBJ databases">
        <title>Resequencing data analysis of finger millet.</title>
        <authorList>
            <person name="Hatakeyama M."/>
            <person name="Aluri S."/>
            <person name="Balachadran M.T."/>
            <person name="Sivarajan S.R."/>
            <person name="Poveda L."/>
            <person name="Shimizu-Inatsugi R."/>
            <person name="Schlapbach R."/>
            <person name="Sreeman S.M."/>
            <person name="Shimizu K.K."/>
        </authorList>
    </citation>
    <scope>NUCLEOTIDE SEQUENCE</scope>
</reference>
<evidence type="ECO:0000256" key="1">
    <source>
        <dbReference type="SAM" id="MobiDB-lite"/>
    </source>
</evidence>
<evidence type="ECO:0000256" key="2">
    <source>
        <dbReference type="SAM" id="SignalP"/>
    </source>
</evidence>
<feature type="chain" id="PRO_5043551437" description="F-box protein AT5G49610-like beta-propeller domain-containing protein" evidence="2">
    <location>
        <begin position="31"/>
        <end position="407"/>
    </location>
</feature>